<sequence>MTPMQLAAPAPASAPAAAHARRIAAALGRRLEVLKSAGYLAPPISHFARILASRTCACKPPSFPAPASTPAILRPRRNERAPHRTRSSFAHMVRRARLNRHGRASQRQGWAPPPSALKTRNRVARAAGDAIPSPVRLFTFLPVEHYLRRFSFDDSDGSKIKCVLWV</sequence>
<dbReference type="EMBL" id="JARJCN010000005">
    <property type="protein sequence ID" value="KAJ7100982.1"/>
    <property type="molecule type" value="Genomic_DNA"/>
</dbReference>
<reference evidence="1" key="1">
    <citation type="submission" date="2023-03" db="EMBL/GenBank/DDBJ databases">
        <title>Massive genome expansion in bonnet fungi (Mycena s.s.) driven by repeated elements and novel gene families across ecological guilds.</title>
        <authorList>
            <consortium name="Lawrence Berkeley National Laboratory"/>
            <person name="Harder C.B."/>
            <person name="Miyauchi S."/>
            <person name="Viragh M."/>
            <person name="Kuo A."/>
            <person name="Thoen E."/>
            <person name="Andreopoulos B."/>
            <person name="Lu D."/>
            <person name="Skrede I."/>
            <person name="Drula E."/>
            <person name="Henrissat B."/>
            <person name="Morin E."/>
            <person name="Kohler A."/>
            <person name="Barry K."/>
            <person name="LaButti K."/>
            <person name="Morin E."/>
            <person name="Salamov A."/>
            <person name="Lipzen A."/>
            <person name="Mereny Z."/>
            <person name="Hegedus B."/>
            <person name="Baldrian P."/>
            <person name="Stursova M."/>
            <person name="Weitz H."/>
            <person name="Taylor A."/>
            <person name="Grigoriev I.V."/>
            <person name="Nagy L.G."/>
            <person name="Martin F."/>
            <person name="Kauserud H."/>
        </authorList>
    </citation>
    <scope>NUCLEOTIDE SEQUENCE</scope>
    <source>
        <strain evidence="1">CBHHK173m</strain>
    </source>
</reference>
<proteinExistence type="predicted"/>
<protein>
    <submittedName>
        <fullName evidence="1">Uncharacterized protein</fullName>
    </submittedName>
</protein>
<dbReference type="Proteomes" id="UP001222325">
    <property type="component" value="Unassembled WGS sequence"/>
</dbReference>
<evidence type="ECO:0000313" key="1">
    <source>
        <dbReference type="EMBL" id="KAJ7100982.1"/>
    </source>
</evidence>
<comment type="caution">
    <text evidence="1">The sequence shown here is derived from an EMBL/GenBank/DDBJ whole genome shotgun (WGS) entry which is preliminary data.</text>
</comment>
<keyword evidence="2" id="KW-1185">Reference proteome</keyword>
<gene>
    <name evidence="1" type="ORF">B0H15DRAFT_944275</name>
</gene>
<accession>A0AAD6XWJ0</accession>
<name>A0AAD6XWJ0_9AGAR</name>
<evidence type="ECO:0000313" key="2">
    <source>
        <dbReference type="Proteomes" id="UP001222325"/>
    </source>
</evidence>
<dbReference type="AlphaFoldDB" id="A0AAD6XWJ0"/>
<organism evidence="1 2">
    <name type="scientific">Mycena belliarum</name>
    <dbReference type="NCBI Taxonomy" id="1033014"/>
    <lineage>
        <taxon>Eukaryota</taxon>
        <taxon>Fungi</taxon>
        <taxon>Dikarya</taxon>
        <taxon>Basidiomycota</taxon>
        <taxon>Agaricomycotina</taxon>
        <taxon>Agaricomycetes</taxon>
        <taxon>Agaricomycetidae</taxon>
        <taxon>Agaricales</taxon>
        <taxon>Marasmiineae</taxon>
        <taxon>Mycenaceae</taxon>
        <taxon>Mycena</taxon>
    </lineage>
</organism>